<comment type="similarity">
    <text evidence="1">Belongs to the peptidase S58 family.</text>
</comment>
<dbReference type="PANTHER" id="PTHR36512">
    <property type="entry name" value="D-AMINOPEPTIDASE"/>
    <property type="match status" value="1"/>
</dbReference>
<dbReference type="Gene3D" id="3.60.70.12">
    <property type="entry name" value="L-amino peptidase D-ALA esterase/amidase"/>
    <property type="match status" value="1"/>
</dbReference>
<sequence length="406" mass="43213">MNQPQEDASHPFDRRTMLRATAATALPIGAGEPPPGVLEGIRHGRRYRLRELGIVIGELPPGRYNAITDVPGVKVGYRTLIFDRPGPAPNLARTGVTIIVPRDEPVWRNHCYAGVHAHNGNGELTGAHWIAESGWLTSDIGITNTHQVGVVRDTLVRIEAERNKALTWRLPVVAETWDGPLNQMNGFWITEEHVRQAVADARGGLPAEGNVGGGTGMSFFGYKGGSGTSSRTVSHHGTAYTVGVFAQTNFGRPRDLRVNGAPVGAELPPPPPLGPAPDLSQGSCIIVVATDAPMLPDQCRRLAERAGIGLGVVGGAASNGDGDIYLAFSTGNDIRPGTPVRQAGAIDNDEIDPFFHAVIEATQEALLNSATKAERMTGNLGTREALPLPELVEILKRHRLYPGGPA</sequence>
<dbReference type="RefSeq" id="WP_345405857.1">
    <property type="nucleotide sequence ID" value="NZ_BAABHG010000019.1"/>
</dbReference>
<evidence type="ECO:0000313" key="3">
    <source>
        <dbReference type="Proteomes" id="UP001597419"/>
    </source>
</evidence>
<organism evidence="2 3">
    <name type="scientific">Amycolatopsis samaneae</name>
    <dbReference type="NCBI Taxonomy" id="664691"/>
    <lineage>
        <taxon>Bacteria</taxon>
        <taxon>Bacillati</taxon>
        <taxon>Actinomycetota</taxon>
        <taxon>Actinomycetes</taxon>
        <taxon>Pseudonocardiales</taxon>
        <taxon>Pseudonocardiaceae</taxon>
        <taxon>Amycolatopsis</taxon>
    </lineage>
</organism>
<comment type="caution">
    <text evidence="2">The sequence shown here is derived from an EMBL/GenBank/DDBJ whole genome shotgun (WGS) entry which is preliminary data.</text>
</comment>
<dbReference type="InterPro" id="IPR005321">
    <property type="entry name" value="Peptidase_S58_DmpA"/>
</dbReference>
<proteinExistence type="inferred from homology"/>
<dbReference type="InterPro" id="IPR016117">
    <property type="entry name" value="ArgJ-like_dom_sf"/>
</dbReference>
<dbReference type="Proteomes" id="UP001597419">
    <property type="component" value="Unassembled WGS sequence"/>
</dbReference>
<dbReference type="SUPFAM" id="SSF56266">
    <property type="entry name" value="DmpA/ArgJ-like"/>
    <property type="match status" value="1"/>
</dbReference>
<gene>
    <name evidence="2" type="ORF">ACFSYJ_11430</name>
</gene>
<name>A0ABW5GCG9_9PSEU</name>
<accession>A0ABW5GCG9</accession>
<dbReference type="EMBL" id="JBHUKU010000005">
    <property type="protein sequence ID" value="MFD2459216.1"/>
    <property type="molecule type" value="Genomic_DNA"/>
</dbReference>
<dbReference type="PANTHER" id="PTHR36512:SF3">
    <property type="entry name" value="BLR5678 PROTEIN"/>
    <property type="match status" value="1"/>
</dbReference>
<protein>
    <submittedName>
        <fullName evidence="2">P1 family peptidase</fullName>
    </submittedName>
</protein>
<dbReference type="Pfam" id="PF03576">
    <property type="entry name" value="Peptidase_S58"/>
    <property type="match status" value="1"/>
</dbReference>
<keyword evidence="3" id="KW-1185">Reference proteome</keyword>
<reference evidence="3" key="1">
    <citation type="journal article" date="2019" name="Int. J. Syst. Evol. Microbiol.">
        <title>The Global Catalogue of Microorganisms (GCM) 10K type strain sequencing project: providing services to taxonomists for standard genome sequencing and annotation.</title>
        <authorList>
            <consortium name="The Broad Institute Genomics Platform"/>
            <consortium name="The Broad Institute Genome Sequencing Center for Infectious Disease"/>
            <person name="Wu L."/>
            <person name="Ma J."/>
        </authorList>
    </citation>
    <scope>NUCLEOTIDE SEQUENCE [LARGE SCALE GENOMIC DNA]</scope>
    <source>
        <strain evidence="3">CGMCC 4.7643</strain>
    </source>
</reference>
<evidence type="ECO:0000313" key="2">
    <source>
        <dbReference type="EMBL" id="MFD2459216.1"/>
    </source>
</evidence>
<evidence type="ECO:0000256" key="1">
    <source>
        <dbReference type="ARBA" id="ARBA00007068"/>
    </source>
</evidence>